<dbReference type="EC" id="2.7.13.3" evidence="2"/>
<accession>A0ABV3JU15</accession>
<feature type="transmembrane region" description="Helical" evidence="9">
    <location>
        <begin position="38"/>
        <end position="55"/>
    </location>
</feature>
<comment type="catalytic activity">
    <reaction evidence="1">
        <text>ATP + protein L-histidine = ADP + protein N-phospho-L-histidine.</text>
        <dbReference type="EC" id="2.7.13.3"/>
    </reaction>
</comment>
<dbReference type="InterPro" id="IPR050482">
    <property type="entry name" value="Sensor_HK_TwoCompSys"/>
</dbReference>
<keyword evidence="3" id="KW-0597">Phosphoprotein</keyword>
<evidence type="ECO:0000256" key="5">
    <source>
        <dbReference type="ARBA" id="ARBA00022741"/>
    </source>
</evidence>
<dbReference type="Pfam" id="PF23539">
    <property type="entry name" value="DUF7134"/>
    <property type="match status" value="1"/>
</dbReference>
<evidence type="ECO:0000256" key="4">
    <source>
        <dbReference type="ARBA" id="ARBA00022679"/>
    </source>
</evidence>
<dbReference type="Gene3D" id="1.20.5.1930">
    <property type="match status" value="1"/>
</dbReference>
<dbReference type="InterPro" id="IPR036890">
    <property type="entry name" value="HATPase_C_sf"/>
</dbReference>
<evidence type="ECO:0000256" key="9">
    <source>
        <dbReference type="SAM" id="Phobius"/>
    </source>
</evidence>
<dbReference type="Pfam" id="PF07730">
    <property type="entry name" value="HisKA_3"/>
    <property type="match status" value="1"/>
</dbReference>
<keyword evidence="5" id="KW-0547">Nucleotide-binding</keyword>
<evidence type="ECO:0000313" key="12">
    <source>
        <dbReference type="Proteomes" id="UP001552594"/>
    </source>
</evidence>
<organism evidence="11 12">
    <name type="scientific">Streptomyces orinoci</name>
    <name type="common">Streptoverticillium orinoci</name>
    <dbReference type="NCBI Taxonomy" id="67339"/>
    <lineage>
        <taxon>Bacteria</taxon>
        <taxon>Bacillati</taxon>
        <taxon>Actinomycetota</taxon>
        <taxon>Actinomycetes</taxon>
        <taxon>Kitasatosporales</taxon>
        <taxon>Streptomycetaceae</taxon>
        <taxon>Streptomyces</taxon>
    </lineage>
</organism>
<evidence type="ECO:0000313" key="11">
    <source>
        <dbReference type="EMBL" id="MEV5506163.1"/>
    </source>
</evidence>
<proteinExistence type="predicted"/>
<evidence type="ECO:0000256" key="2">
    <source>
        <dbReference type="ARBA" id="ARBA00012438"/>
    </source>
</evidence>
<comment type="caution">
    <text evidence="11">The sequence shown here is derived from an EMBL/GenBank/DDBJ whole genome shotgun (WGS) entry which is preliminary data.</text>
</comment>
<evidence type="ECO:0000256" key="8">
    <source>
        <dbReference type="ARBA" id="ARBA00023012"/>
    </source>
</evidence>
<keyword evidence="9" id="KW-0812">Transmembrane</keyword>
<dbReference type="GO" id="GO:0016301">
    <property type="term" value="F:kinase activity"/>
    <property type="evidence" value="ECO:0007669"/>
    <property type="project" value="UniProtKB-KW"/>
</dbReference>
<evidence type="ECO:0000256" key="6">
    <source>
        <dbReference type="ARBA" id="ARBA00022777"/>
    </source>
</evidence>
<gene>
    <name evidence="11" type="ORF">AB0L16_06755</name>
</gene>
<feature type="transmembrane region" description="Helical" evidence="9">
    <location>
        <begin position="130"/>
        <end position="146"/>
    </location>
</feature>
<keyword evidence="12" id="KW-1185">Reference proteome</keyword>
<evidence type="ECO:0000256" key="1">
    <source>
        <dbReference type="ARBA" id="ARBA00000085"/>
    </source>
</evidence>
<dbReference type="CDD" id="cd16917">
    <property type="entry name" value="HATPase_UhpB-NarQ-NarX-like"/>
    <property type="match status" value="1"/>
</dbReference>
<dbReference type="SMART" id="SM00387">
    <property type="entry name" value="HATPase_c"/>
    <property type="match status" value="1"/>
</dbReference>
<keyword evidence="7" id="KW-0067">ATP-binding</keyword>
<sequence length="387" mass="41138">MRTRPPRPAFAVDALVTALVQAAVTIPFIVPREPSVPPATWAAYGMTTLSVLPLLFRSRAPVAVLLAIAAAGWAYLPLHGPGQPLPYAPLVAVFTIAAQGGPRQRRLTVWVLLPLACAAPALHTNEAREYLFTAFVFGMAYVLGVLHRTRQAYTAAVEERAAELERSRQAEAERAAERERARIAREMHDILSHAVSLMMVQAEAGPLVVHSDPERAVRAFDAIAETGRDAMVQLRRMLGVLKDEPGGGRGPQPTLDGLEALVAEVRRAGLPVTLAVTGEPRPLAADAQVTVYRVVQEALTNVLKHADATTVAVCLAWTPQRLAVAVENDGARSRTSRPGSGQGLIGIRERAVAHGGTASAGPGPGGRGFRVAVELPLMISSPAEVGR</sequence>
<dbReference type="PANTHER" id="PTHR24421:SF10">
    <property type="entry name" value="NITRATE_NITRITE SENSOR PROTEIN NARQ"/>
    <property type="match status" value="1"/>
</dbReference>
<dbReference type="RefSeq" id="WP_241561389.1">
    <property type="nucleotide sequence ID" value="NZ_JBFAUK010000004.1"/>
</dbReference>
<reference evidence="11 12" key="1">
    <citation type="submission" date="2024-06" db="EMBL/GenBank/DDBJ databases">
        <title>The Natural Products Discovery Center: Release of the First 8490 Sequenced Strains for Exploring Actinobacteria Biosynthetic Diversity.</title>
        <authorList>
            <person name="Kalkreuter E."/>
            <person name="Kautsar S.A."/>
            <person name="Yang D."/>
            <person name="Bader C.D."/>
            <person name="Teijaro C.N."/>
            <person name="Fluegel L."/>
            <person name="Davis C.M."/>
            <person name="Simpson J.R."/>
            <person name="Lauterbach L."/>
            <person name="Steele A.D."/>
            <person name="Gui C."/>
            <person name="Meng S."/>
            <person name="Li G."/>
            <person name="Viehrig K."/>
            <person name="Ye F."/>
            <person name="Su P."/>
            <person name="Kiefer A.F."/>
            <person name="Nichols A."/>
            <person name="Cepeda A.J."/>
            <person name="Yan W."/>
            <person name="Fan B."/>
            <person name="Jiang Y."/>
            <person name="Adhikari A."/>
            <person name="Zheng C.-J."/>
            <person name="Schuster L."/>
            <person name="Cowan T.M."/>
            <person name="Smanski M.J."/>
            <person name="Chevrette M.G."/>
            <person name="De Carvalho L.P.S."/>
            <person name="Shen B."/>
        </authorList>
    </citation>
    <scope>NUCLEOTIDE SEQUENCE [LARGE SCALE GENOMIC DNA]</scope>
    <source>
        <strain evidence="11 12">NPDC052347</strain>
    </source>
</reference>
<dbReference type="PANTHER" id="PTHR24421">
    <property type="entry name" value="NITRATE/NITRITE SENSOR PROTEIN NARX-RELATED"/>
    <property type="match status" value="1"/>
</dbReference>
<feature type="transmembrane region" description="Helical" evidence="9">
    <location>
        <begin position="62"/>
        <end position="78"/>
    </location>
</feature>
<keyword evidence="4" id="KW-0808">Transferase</keyword>
<protein>
    <recommendedName>
        <fullName evidence="2">histidine kinase</fullName>
        <ecNumber evidence="2">2.7.13.3</ecNumber>
    </recommendedName>
</protein>
<feature type="domain" description="Histidine kinase/HSP90-like ATPase" evidence="10">
    <location>
        <begin position="286"/>
        <end position="379"/>
    </location>
</feature>
<evidence type="ECO:0000256" key="3">
    <source>
        <dbReference type="ARBA" id="ARBA00022553"/>
    </source>
</evidence>
<evidence type="ECO:0000259" key="10">
    <source>
        <dbReference type="SMART" id="SM00387"/>
    </source>
</evidence>
<dbReference type="InterPro" id="IPR011712">
    <property type="entry name" value="Sig_transdc_His_kin_sub3_dim/P"/>
</dbReference>
<dbReference type="InterPro" id="IPR055558">
    <property type="entry name" value="DUF7134"/>
</dbReference>
<keyword evidence="8" id="KW-0902">Two-component regulatory system</keyword>
<dbReference type="InterPro" id="IPR003594">
    <property type="entry name" value="HATPase_dom"/>
</dbReference>
<dbReference type="EMBL" id="JBFAUK010000004">
    <property type="protein sequence ID" value="MEV5506163.1"/>
    <property type="molecule type" value="Genomic_DNA"/>
</dbReference>
<name>A0ABV3JU15_STRON</name>
<evidence type="ECO:0000256" key="7">
    <source>
        <dbReference type="ARBA" id="ARBA00022840"/>
    </source>
</evidence>
<keyword evidence="6 11" id="KW-0418">Kinase</keyword>
<keyword evidence="9" id="KW-0472">Membrane</keyword>
<dbReference type="Gene3D" id="3.30.565.10">
    <property type="entry name" value="Histidine kinase-like ATPase, C-terminal domain"/>
    <property type="match status" value="1"/>
</dbReference>
<dbReference type="Proteomes" id="UP001552594">
    <property type="component" value="Unassembled WGS sequence"/>
</dbReference>
<keyword evidence="9" id="KW-1133">Transmembrane helix</keyword>
<dbReference type="SUPFAM" id="SSF55874">
    <property type="entry name" value="ATPase domain of HSP90 chaperone/DNA topoisomerase II/histidine kinase"/>
    <property type="match status" value="1"/>
</dbReference>
<dbReference type="Pfam" id="PF02518">
    <property type="entry name" value="HATPase_c"/>
    <property type="match status" value="1"/>
</dbReference>